<dbReference type="EMBL" id="WNYA01000004">
    <property type="protein sequence ID" value="KAG8575766.1"/>
    <property type="molecule type" value="Genomic_DNA"/>
</dbReference>
<dbReference type="AlphaFoldDB" id="A0AAV7BTH9"/>
<proteinExistence type="predicted"/>
<keyword evidence="3" id="KW-0206">Cytoskeleton</keyword>
<dbReference type="PANTHER" id="PTHR20899:SF4">
    <property type="entry name" value="PIERCER OF MICROTUBULE WALL 2 PROTEIN"/>
    <property type="match status" value="1"/>
</dbReference>
<keyword evidence="2" id="KW-0963">Cytoplasm</keyword>
<gene>
    <name evidence="6" type="ORF">GDO81_009666</name>
</gene>
<feature type="region of interest" description="Disordered" evidence="5">
    <location>
        <begin position="1"/>
        <end position="27"/>
    </location>
</feature>
<organism evidence="6 7">
    <name type="scientific">Engystomops pustulosus</name>
    <name type="common">Tungara frog</name>
    <name type="synonym">Physalaemus pustulosus</name>
    <dbReference type="NCBI Taxonomy" id="76066"/>
    <lineage>
        <taxon>Eukaryota</taxon>
        <taxon>Metazoa</taxon>
        <taxon>Chordata</taxon>
        <taxon>Craniata</taxon>
        <taxon>Vertebrata</taxon>
        <taxon>Euteleostomi</taxon>
        <taxon>Amphibia</taxon>
        <taxon>Batrachia</taxon>
        <taxon>Anura</taxon>
        <taxon>Neobatrachia</taxon>
        <taxon>Hyloidea</taxon>
        <taxon>Leptodactylidae</taxon>
        <taxon>Leiuperinae</taxon>
        <taxon>Engystomops</taxon>
    </lineage>
</organism>
<evidence type="ECO:0000256" key="3">
    <source>
        <dbReference type="ARBA" id="ARBA00023212"/>
    </source>
</evidence>
<evidence type="ECO:0000256" key="2">
    <source>
        <dbReference type="ARBA" id="ARBA00022490"/>
    </source>
</evidence>
<reference evidence="6" key="1">
    <citation type="thesis" date="2020" institute="ProQuest LLC" country="789 East Eisenhower Parkway, Ann Arbor, MI, USA">
        <title>Comparative Genomics and Chromosome Evolution.</title>
        <authorList>
            <person name="Mudd A.B."/>
        </authorList>
    </citation>
    <scope>NUCLEOTIDE SEQUENCE</scope>
    <source>
        <strain evidence="6">237g6f4</strain>
        <tissue evidence="6">Blood</tissue>
    </source>
</reference>
<evidence type="ECO:0000256" key="1">
    <source>
        <dbReference type="ARBA" id="ARBA00004430"/>
    </source>
</evidence>
<comment type="subcellular location">
    <subcellularLocation>
        <location evidence="1">Cytoplasm</location>
        <location evidence="1">Cytoskeleton</location>
        <location evidence="1">Cilium axoneme</location>
    </subcellularLocation>
</comment>
<keyword evidence="4" id="KW-0966">Cell projection</keyword>
<evidence type="ECO:0000313" key="7">
    <source>
        <dbReference type="Proteomes" id="UP000824782"/>
    </source>
</evidence>
<comment type="caution">
    <text evidence="6">The sequence shown here is derived from an EMBL/GenBank/DDBJ whole genome shotgun (WGS) entry which is preliminary data.</text>
</comment>
<dbReference type="Proteomes" id="UP000824782">
    <property type="component" value="Unassembled WGS sequence"/>
</dbReference>
<dbReference type="GO" id="GO:0005879">
    <property type="term" value="C:axonemal microtubule"/>
    <property type="evidence" value="ECO:0007669"/>
    <property type="project" value="InterPro"/>
</dbReference>
<evidence type="ECO:0000256" key="5">
    <source>
        <dbReference type="SAM" id="MobiDB-lite"/>
    </source>
</evidence>
<evidence type="ECO:0000313" key="6">
    <source>
        <dbReference type="EMBL" id="KAG8575766.1"/>
    </source>
</evidence>
<dbReference type="Pfam" id="PF14892">
    <property type="entry name" value="PIRC1_2"/>
    <property type="match status" value="1"/>
</dbReference>
<sequence length="117" mass="13053">MSSFQGSPDVPGSELKQENSRSASTMLGNPVFSCTMNPRTSTSNVFQARAQSILFRTTSSEYGAMRPSYEMAPCYHYPVSQQFSQHLGTCGMYRNHSLNTAVDKNRVYDCLNPHNTL</sequence>
<dbReference type="PANTHER" id="PTHR20899">
    <property type="entry name" value="PIERCE HOMOLOG"/>
    <property type="match status" value="1"/>
</dbReference>
<protein>
    <submittedName>
        <fullName evidence="6">Uncharacterized protein</fullName>
    </submittedName>
</protein>
<dbReference type="EMBL" id="WNYA01000004">
    <property type="protein sequence ID" value="KAG8575765.1"/>
    <property type="molecule type" value="Genomic_DNA"/>
</dbReference>
<keyword evidence="7" id="KW-1185">Reference proteome</keyword>
<dbReference type="GO" id="GO:0035082">
    <property type="term" value="P:axoneme assembly"/>
    <property type="evidence" value="ECO:0007669"/>
    <property type="project" value="InterPro"/>
</dbReference>
<name>A0AAV7BTH9_ENGPU</name>
<accession>A0AAV7BTH9</accession>
<evidence type="ECO:0000256" key="4">
    <source>
        <dbReference type="ARBA" id="ARBA00023273"/>
    </source>
</evidence>
<dbReference type="InterPro" id="IPR026507">
    <property type="entry name" value="PIRC1/2"/>
</dbReference>